<feature type="domain" description="HTH cro/C1-type" evidence="1">
    <location>
        <begin position="41"/>
        <end position="82"/>
    </location>
</feature>
<dbReference type="Gene3D" id="1.10.260.40">
    <property type="entry name" value="lambda repressor-like DNA-binding domains"/>
    <property type="match status" value="1"/>
</dbReference>
<protein>
    <recommendedName>
        <fullName evidence="1">HTH cro/C1-type domain-containing protein</fullName>
    </recommendedName>
</protein>
<dbReference type="InterPro" id="IPR010982">
    <property type="entry name" value="Lambda_DNA-bd_dom_sf"/>
</dbReference>
<evidence type="ECO:0000313" key="2">
    <source>
        <dbReference type="EMBL" id="AXY24936.1"/>
    </source>
</evidence>
<dbReference type="RefSeq" id="WP_118989858.1">
    <property type="nucleotide sequence ID" value="NZ_CP023434.1"/>
</dbReference>
<dbReference type="OrthoDB" id="2736659at2"/>
<evidence type="ECO:0000259" key="1">
    <source>
        <dbReference type="PROSITE" id="PS50943"/>
    </source>
</evidence>
<dbReference type="InterPro" id="IPR001387">
    <property type="entry name" value="Cro/C1-type_HTH"/>
</dbReference>
<reference evidence="2 3" key="1">
    <citation type="submission" date="2017-09" db="EMBL/GenBank/DDBJ databases">
        <title>Complete genome sequence of Oxytococcus suis strain ZY16052.</title>
        <authorList>
            <person name="Li F."/>
        </authorList>
    </citation>
    <scope>NUCLEOTIDE SEQUENCE [LARGE SCALE GENOMIC DNA]</scope>
    <source>
        <strain evidence="2 3">ZY16052</strain>
    </source>
</reference>
<name>A0A347WIM9_9LACT</name>
<sequence>MLCLRTQHIVETNVLEMIKTMLNNSKIQHLVYKHEGSINSLAKEIGVEHSTIIRLINGKSKDMKLSTAFKLADALGVNVNEFRRQ</sequence>
<accession>A0A347WIM9</accession>
<gene>
    <name evidence="2" type="ORF">CL176_02230</name>
</gene>
<dbReference type="PROSITE" id="PS50943">
    <property type="entry name" value="HTH_CROC1"/>
    <property type="match status" value="1"/>
</dbReference>
<dbReference type="CDD" id="cd00093">
    <property type="entry name" value="HTH_XRE"/>
    <property type="match status" value="1"/>
</dbReference>
<dbReference type="SMART" id="SM00530">
    <property type="entry name" value="HTH_XRE"/>
    <property type="match status" value="1"/>
</dbReference>
<organism evidence="2 3">
    <name type="scientific">Suicoccus acidiformans</name>
    <dbReference type="NCBI Taxonomy" id="2036206"/>
    <lineage>
        <taxon>Bacteria</taxon>
        <taxon>Bacillati</taxon>
        <taxon>Bacillota</taxon>
        <taxon>Bacilli</taxon>
        <taxon>Lactobacillales</taxon>
        <taxon>Aerococcaceae</taxon>
        <taxon>Suicoccus</taxon>
    </lineage>
</organism>
<dbReference type="EMBL" id="CP023434">
    <property type="protein sequence ID" value="AXY24936.1"/>
    <property type="molecule type" value="Genomic_DNA"/>
</dbReference>
<dbReference type="KEGG" id="abae:CL176_02230"/>
<dbReference type="GO" id="GO:0003677">
    <property type="term" value="F:DNA binding"/>
    <property type="evidence" value="ECO:0007669"/>
    <property type="project" value="InterPro"/>
</dbReference>
<dbReference type="Pfam" id="PF13443">
    <property type="entry name" value="HTH_26"/>
    <property type="match status" value="1"/>
</dbReference>
<dbReference type="Proteomes" id="UP000263232">
    <property type="component" value="Chromosome"/>
</dbReference>
<evidence type="ECO:0000313" key="3">
    <source>
        <dbReference type="Proteomes" id="UP000263232"/>
    </source>
</evidence>
<keyword evidence="3" id="KW-1185">Reference proteome</keyword>
<proteinExistence type="predicted"/>
<dbReference type="SUPFAM" id="SSF47413">
    <property type="entry name" value="lambda repressor-like DNA-binding domains"/>
    <property type="match status" value="1"/>
</dbReference>
<dbReference type="AlphaFoldDB" id="A0A347WIM9"/>